<feature type="region of interest" description="Disordered" evidence="8">
    <location>
        <begin position="37"/>
        <end position="58"/>
    </location>
</feature>
<dbReference type="InterPro" id="IPR001611">
    <property type="entry name" value="Leu-rich_rpt"/>
</dbReference>
<sequence length="896" mass="102039">MDSSFLLETVAAATGFFTLLGTILFMVYRKFKDHRENKENDSSSSTQPSPSPPLSSLSLTRKYDVFPSFRGEDVRKDFLSHIQKEFQRQGITPFVDNNIKRGESIGPELIRAIRGSKIAIILLSKNYASSSWCLDELVEIIKCKEEMGQTVIVIFYKVDPSLVKKLTGDFGKVFRNTCKGKERENIERWREAFKKVATIAGYDSRKWDNESAMIEKIVSDISEMLNHSTPSRDFDDLIGMGDHMEKMKPLLDIDSDEMKTIGIWGPPGVGKTTIARSLYNQHSDKFQLSVFMESIKTAYTIPACSDDYYEKLQLQQRFLSQITNQENVQIPHLGVAQERLNDKKVLVVIDDVNQSVQVDALAKENDWLGPGSRIIITTQDRGILRAHGIEHIYEVDYPNYEEALQIFCMHAFGQKSPYDGFEELAQQVTTLSGRLPLGLKVMGSYFRGMTKQEWTMALPRVRTHLDGKIESILKLSYDALCDVDKSLFLHLACSFHNDDTELVEQQLGKKFSDLRQGLHVLAEKSLIHMDLRLIRMHVLLAQLGREIVRKQSIHEPGQRQFLVDATDIREVLTDDTGSRSVIGIDFDFNTMEKELDISEKAFRGMSNLQFIRIYGDLFSRHGVYYFGGRGHRVSLDYDSKLHFPRGLDYLPGKLRLLHWQQFPMTSLPSEFHAEFLVKLCMPYSKLEKLWEGIQPLRNLEWLDLTCSRNLKELPDLSTATNLQRLSIERCSSLVKLPSSIGEATNLKKINLRECLSLVELPSSFGNLTNLQELDLRECSSLVELPTSFGNLANVESLEFYECSSLVKLPSTFGNLTNLRVLGLRECSSIVELPSSFGNLTNLQVLNLRKCSTLVELPSSFVNLTNLENLDLRDCSSLLPSSFGNVTYLKRLKFYKC</sequence>
<dbReference type="GO" id="GO:0006952">
    <property type="term" value="P:defense response"/>
    <property type="evidence" value="ECO:0007669"/>
    <property type="project" value="UniProtKB-KW"/>
</dbReference>
<dbReference type="InterPro" id="IPR055414">
    <property type="entry name" value="LRR_R13L4/SHOC2-like"/>
</dbReference>
<keyword evidence="9" id="KW-1133">Transmembrane helix</keyword>
<evidence type="ECO:0000256" key="2">
    <source>
        <dbReference type="ARBA" id="ARBA00022614"/>
    </source>
</evidence>
<dbReference type="InterPro" id="IPR035897">
    <property type="entry name" value="Toll_tir_struct_dom_sf"/>
</dbReference>
<dbReference type="InterPro" id="IPR042197">
    <property type="entry name" value="Apaf_helical"/>
</dbReference>
<dbReference type="SMART" id="SM00382">
    <property type="entry name" value="AAA"/>
    <property type="match status" value="1"/>
</dbReference>
<dbReference type="EC" id="3.2.2.6" evidence="1"/>
<keyword evidence="5" id="KW-0611">Plant defense</keyword>
<dbReference type="Gene3D" id="3.80.10.10">
    <property type="entry name" value="Ribonuclease Inhibitor"/>
    <property type="match status" value="2"/>
</dbReference>
<accession>A0A178VC88</accession>
<evidence type="ECO:0000256" key="5">
    <source>
        <dbReference type="ARBA" id="ARBA00022821"/>
    </source>
</evidence>
<dbReference type="GO" id="GO:0051707">
    <property type="term" value="P:response to other organism"/>
    <property type="evidence" value="ECO:0007669"/>
    <property type="project" value="UniProtKB-ARBA"/>
</dbReference>
<dbReference type="Pfam" id="PF01582">
    <property type="entry name" value="TIR"/>
    <property type="match status" value="1"/>
</dbReference>
<feature type="domain" description="TIR" evidence="10">
    <location>
        <begin position="61"/>
        <end position="225"/>
    </location>
</feature>
<dbReference type="Pfam" id="PF00931">
    <property type="entry name" value="NB-ARC"/>
    <property type="match status" value="1"/>
</dbReference>
<organism evidence="11 13">
    <name type="scientific">Arabidopsis thaliana</name>
    <name type="common">Mouse-ear cress</name>
    <dbReference type="NCBI Taxonomy" id="3702"/>
    <lineage>
        <taxon>Eukaryota</taxon>
        <taxon>Viridiplantae</taxon>
        <taxon>Streptophyta</taxon>
        <taxon>Embryophyta</taxon>
        <taxon>Tracheophyta</taxon>
        <taxon>Spermatophyta</taxon>
        <taxon>Magnoliopsida</taxon>
        <taxon>eudicotyledons</taxon>
        <taxon>Gunneridae</taxon>
        <taxon>Pentapetalae</taxon>
        <taxon>rosids</taxon>
        <taxon>malvids</taxon>
        <taxon>Brassicales</taxon>
        <taxon>Brassicaceae</taxon>
        <taxon>Camelineae</taxon>
        <taxon>Arabidopsis</taxon>
    </lineage>
</organism>
<dbReference type="InterPro" id="IPR036390">
    <property type="entry name" value="WH_DNA-bd_sf"/>
</dbReference>
<dbReference type="SUPFAM" id="SSF52540">
    <property type="entry name" value="P-loop containing nucleoside triphosphate hydrolases"/>
    <property type="match status" value="1"/>
</dbReference>
<dbReference type="FunFam" id="1.10.8.430:FF:000002">
    <property type="entry name" value="Disease resistance protein (TIR-NBS-LRR class)"/>
    <property type="match status" value="1"/>
</dbReference>
<dbReference type="FunFam" id="3.40.50.300:FF:001002">
    <property type="entry name" value="Disease resistance protein (TIR-NBS-LRR class)"/>
    <property type="match status" value="1"/>
</dbReference>
<name>A0A178VC88_ARATH</name>
<dbReference type="Proteomes" id="UP000078284">
    <property type="component" value="Chromosome 3"/>
</dbReference>
<evidence type="ECO:0000313" key="13">
    <source>
        <dbReference type="Proteomes" id="UP000078284"/>
    </source>
</evidence>
<dbReference type="PANTHER" id="PTHR11017">
    <property type="entry name" value="LEUCINE-RICH REPEAT-CONTAINING PROTEIN"/>
    <property type="match status" value="1"/>
</dbReference>
<dbReference type="InterPro" id="IPR011713">
    <property type="entry name" value="Leu-rich_rpt_3"/>
</dbReference>
<dbReference type="GO" id="GO:0061809">
    <property type="term" value="F:NAD+ nucleosidase activity, cyclic ADP-ribose generating"/>
    <property type="evidence" value="ECO:0007669"/>
    <property type="project" value="UniProtKB-EC"/>
</dbReference>
<dbReference type="InterPro" id="IPR002182">
    <property type="entry name" value="NB-ARC"/>
</dbReference>
<dbReference type="Pfam" id="PF00560">
    <property type="entry name" value="LRR_1"/>
    <property type="match status" value="1"/>
</dbReference>
<dbReference type="Pfam" id="PF23282">
    <property type="entry name" value="WHD_ROQ1"/>
    <property type="match status" value="1"/>
</dbReference>
<dbReference type="Gene3D" id="1.10.8.430">
    <property type="entry name" value="Helical domain of apoptotic protease-activating factors"/>
    <property type="match status" value="1"/>
</dbReference>
<dbReference type="InterPro" id="IPR044974">
    <property type="entry name" value="Disease_R_plants"/>
</dbReference>
<evidence type="ECO:0000256" key="9">
    <source>
        <dbReference type="SAM" id="Phobius"/>
    </source>
</evidence>
<dbReference type="SMART" id="SM00255">
    <property type="entry name" value="TIR"/>
    <property type="match status" value="1"/>
</dbReference>
<dbReference type="ExpressionAtlas" id="A0A178VC88">
    <property type="expression patterns" value="baseline and differential"/>
</dbReference>
<dbReference type="FunFam" id="3.40.50.10140:FF:000007">
    <property type="entry name" value="Disease resistance protein (TIR-NBS-LRR class)"/>
    <property type="match status" value="1"/>
</dbReference>
<evidence type="ECO:0000313" key="12">
    <source>
        <dbReference type="EMBL" id="VYS56256.1"/>
    </source>
</evidence>
<keyword evidence="3" id="KW-0677">Repeat</keyword>
<reference evidence="11" key="2">
    <citation type="submission" date="2016-03" db="EMBL/GenBank/DDBJ databases">
        <title>Full-length assembly of Arabidopsis thaliana Ler reveals the complement of translocations and inversions.</title>
        <authorList>
            <person name="Zapata L."/>
            <person name="Schneeberger K."/>
            <person name="Ossowski S."/>
        </authorList>
    </citation>
    <scope>NUCLEOTIDE SEQUENCE [LARGE SCALE GENOMIC DNA]</scope>
    <source>
        <tissue evidence="11">Leaf</tissue>
    </source>
</reference>
<dbReference type="Gene3D" id="3.40.50.300">
    <property type="entry name" value="P-loop containing nucleotide triphosphate hydrolases"/>
    <property type="match status" value="1"/>
</dbReference>
<keyword evidence="9" id="KW-0812">Transmembrane</keyword>
<dbReference type="AlphaFoldDB" id="A0A178VC88"/>
<dbReference type="InterPro" id="IPR032675">
    <property type="entry name" value="LRR_dom_sf"/>
</dbReference>
<evidence type="ECO:0000256" key="8">
    <source>
        <dbReference type="SAM" id="MobiDB-lite"/>
    </source>
</evidence>
<dbReference type="Pfam" id="PF23598">
    <property type="entry name" value="LRR_14"/>
    <property type="match status" value="1"/>
</dbReference>
<keyword evidence="9" id="KW-0472">Membrane</keyword>
<dbReference type="Proteomes" id="UP000426265">
    <property type="component" value="Unassembled WGS sequence"/>
</dbReference>
<dbReference type="InterPro" id="IPR058192">
    <property type="entry name" value="WHD_ROQ1-like"/>
</dbReference>
<dbReference type="InterPro" id="IPR003593">
    <property type="entry name" value="AAA+_ATPase"/>
</dbReference>
<dbReference type="SUPFAM" id="SSF52200">
    <property type="entry name" value="Toll/Interleukin receptor TIR domain"/>
    <property type="match status" value="1"/>
</dbReference>
<evidence type="ECO:0000256" key="1">
    <source>
        <dbReference type="ARBA" id="ARBA00011982"/>
    </source>
</evidence>
<dbReference type="SUPFAM" id="SSF46785">
    <property type="entry name" value="Winged helix' DNA-binding domain"/>
    <property type="match status" value="1"/>
</dbReference>
<dbReference type="GO" id="GO:0007165">
    <property type="term" value="P:signal transduction"/>
    <property type="evidence" value="ECO:0007669"/>
    <property type="project" value="InterPro"/>
</dbReference>
<dbReference type="InterPro" id="IPR000157">
    <property type="entry name" value="TIR_dom"/>
</dbReference>
<feature type="transmembrane region" description="Helical" evidence="9">
    <location>
        <begin position="6"/>
        <end position="28"/>
    </location>
</feature>
<evidence type="ECO:0000256" key="4">
    <source>
        <dbReference type="ARBA" id="ARBA00022801"/>
    </source>
</evidence>
<evidence type="ECO:0000256" key="3">
    <source>
        <dbReference type="ARBA" id="ARBA00022737"/>
    </source>
</evidence>
<evidence type="ECO:0000256" key="6">
    <source>
        <dbReference type="ARBA" id="ARBA00023027"/>
    </source>
</evidence>
<keyword evidence="2" id="KW-0433">Leucine-rich repeat</keyword>
<dbReference type="PANTHER" id="PTHR11017:SF333">
    <property type="entry name" value="ADP-RIBOSYL CYCLASE_CYCLIC ADP-RIBOSE HYDROLASE-RELATED"/>
    <property type="match status" value="1"/>
</dbReference>
<keyword evidence="4" id="KW-0378">Hydrolase</keyword>
<feature type="compositionally biased region" description="Low complexity" evidence="8">
    <location>
        <begin position="42"/>
        <end position="58"/>
    </location>
</feature>
<proteinExistence type="predicted"/>
<evidence type="ECO:0000259" key="10">
    <source>
        <dbReference type="PROSITE" id="PS50104"/>
    </source>
</evidence>
<dbReference type="Gene3D" id="3.40.50.10140">
    <property type="entry name" value="Toll/interleukin-1 receptor homology (TIR) domain"/>
    <property type="match status" value="1"/>
</dbReference>
<evidence type="ECO:0000313" key="11">
    <source>
        <dbReference type="EMBL" id="OAP02945.1"/>
    </source>
</evidence>
<dbReference type="Pfam" id="PF07725">
    <property type="entry name" value="LRR_3"/>
    <property type="match status" value="1"/>
</dbReference>
<comment type="catalytic activity">
    <reaction evidence="7">
        <text>NAD(+) + H2O = ADP-D-ribose + nicotinamide + H(+)</text>
        <dbReference type="Rhea" id="RHEA:16301"/>
        <dbReference type="ChEBI" id="CHEBI:15377"/>
        <dbReference type="ChEBI" id="CHEBI:15378"/>
        <dbReference type="ChEBI" id="CHEBI:17154"/>
        <dbReference type="ChEBI" id="CHEBI:57540"/>
        <dbReference type="ChEBI" id="CHEBI:57967"/>
        <dbReference type="EC" id="3.2.2.6"/>
    </reaction>
    <physiologicalReaction direction="left-to-right" evidence="7">
        <dbReference type="Rhea" id="RHEA:16302"/>
    </physiologicalReaction>
</comment>
<dbReference type="InterPro" id="IPR027417">
    <property type="entry name" value="P-loop_NTPase"/>
</dbReference>
<dbReference type="SUPFAM" id="SSF52047">
    <property type="entry name" value="RNI-like"/>
    <property type="match status" value="1"/>
</dbReference>
<dbReference type="PRINTS" id="PR00364">
    <property type="entry name" value="DISEASERSIST"/>
</dbReference>
<evidence type="ECO:0000313" key="14">
    <source>
        <dbReference type="Proteomes" id="UP000426265"/>
    </source>
</evidence>
<evidence type="ECO:0000256" key="7">
    <source>
        <dbReference type="ARBA" id="ARBA00047304"/>
    </source>
</evidence>
<dbReference type="GO" id="GO:0043531">
    <property type="term" value="F:ADP binding"/>
    <property type="evidence" value="ECO:0007669"/>
    <property type="project" value="InterPro"/>
</dbReference>
<dbReference type="EMBL" id="CACRSJ010000106">
    <property type="protein sequence ID" value="VYS56256.1"/>
    <property type="molecule type" value="Genomic_DNA"/>
</dbReference>
<dbReference type="EMBL" id="LUHQ01000003">
    <property type="protein sequence ID" value="OAP02945.1"/>
    <property type="molecule type" value="Genomic_DNA"/>
</dbReference>
<reference evidence="13" key="1">
    <citation type="journal article" date="2016" name="Proc. Natl. Acad. Sci. U.S.A.">
        <title>Chromosome-level assembly of Arabidopsis thaliana Ler reveals the extent of translocation and inversion polymorphisms.</title>
        <authorList>
            <person name="Zapata L."/>
            <person name="Ding J."/>
            <person name="Willing E.M."/>
            <person name="Hartwig B."/>
            <person name="Bezdan D."/>
            <person name="Jiao W.B."/>
            <person name="Patel V."/>
            <person name="Velikkakam James G."/>
            <person name="Koornneef M."/>
            <person name="Ossowski S."/>
            <person name="Schneeberger K."/>
        </authorList>
    </citation>
    <scope>NUCLEOTIDE SEQUENCE [LARGE SCALE GENOMIC DNA]</scope>
    <source>
        <strain evidence="13">cv. Landsberg erecta</strain>
    </source>
</reference>
<protein>
    <recommendedName>
        <fullName evidence="1">ADP-ribosyl cyclase/cyclic ADP-ribose hydrolase</fullName>
        <ecNumber evidence="1">3.2.2.6</ecNumber>
    </recommendedName>
</protein>
<dbReference type="PROSITE" id="PS50104">
    <property type="entry name" value="TIR"/>
    <property type="match status" value="1"/>
</dbReference>
<reference evidence="12 14" key="3">
    <citation type="submission" date="2019-11" db="EMBL/GenBank/DDBJ databases">
        <authorList>
            <person name="Jiao W.-B."/>
            <person name="Schneeberger K."/>
        </authorList>
    </citation>
    <scope>NUCLEOTIDE SEQUENCE [LARGE SCALE GENOMIC DNA]</scope>
    <source>
        <strain evidence="14">cv. An-1</strain>
    </source>
</reference>
<gene>
    <name evidence="11" type="ordered locus">AXX17_At3g03650</name>
    <name evidence="12" type="ORF">AN1_LOCUS11710</name>
</gene>
<keyword evidence="6" id="KW-0520">NAD</keyword>